<name>A0ABT8M3K0_9EURY</name>
<evidence type="ECO:0000313" key="2">
    <source>
        <dbReference type="EMBL" id="MDN7012513.1"/>
    </source>
</evidence>
<dbReference type="RefSeq" id="WP_301677100.1">
    <property type="nucleotide sequence ID" value="NZ_VCYI01000005.1"/>
</dbReference>
<dbReference type="Pfam" id="PF07969">
    <property type="entry name" value="Amidohydro_3"/>
    <property type="match status" value="1"/>
</dbReference>
<evidence type="ECO:0000313" key="3">
    <source>
        <dbReference type="Proteomes" id="UP001168423"/>
    </source>
</evidence>
<keyword evidence="3" id="KW-1185">Reference proteome</keyword>
<dbReference type="PANTHER" id="PTHR11647">
    <property type="entry name" value="HYDRANTOINASE/DIHYDROPYRIMIDINASE FAMILY MEMBER"/>
    <property type="match status" value="1"/>
</dbReference>
<comment type="caution">
    <text evidence="2">The sequence shown here is derived from an EMBL/GenBank/DDBJ whole genome shotgun (WGS) entry which is preliminary data.</text>
</comment>
<gene>
    <name evidence="2" type="ORF">FGW20_05555</name>
</gene>
<accession>A0ABT8M3K0</accession>
<dbReference type="SUPFAM" id="SSF51338">
    <property type="entry name" value="Composite domain of metallo-dependent hydrolases"/>
    <property type="match status" value="1"/>
</dbReference>
<sequence>MTEYLIKNGFVFDPVLGIKGDKADVAIKDGKIVETTALSSPKVIDAAEKAVMAGGVDIHAHVAGPKVNIGRNFRPEDKLFGYKAKNGIERMQGGFSVPTTIRTGYNYARMGYTTVMEAAMPPLYARHVHEEIRDTPILDQGAYPVFGNNWFVLEYLKNHEIENTAAYIAWLLKATKGY</sequence>
<proteinExistence type="predicted"/>
<dbReference type="InterPro" id="IPR011059">
    <property type="entry name" value="Metal-dep_hydrolase_composite"/>
</dbReference>
<evidence type="ECO:0000259" key="1">
    <source>
        <dbReference type="Pfam" id="PF07969"/>
    </source>
</evidence>
<protein>
    <submittedName>
        <fullName evidence="2">Amidohydrolase family protein</fullName>
    </submittedName>
</protein>
<dbReference type="Proteomes" id="UP001168423">
    <property type="component" value="Unassembled WGS sequence"/>
</dbReference>
<dbReference type="InterPro" id="IPR050378">
    <property type="entry name" value="Metallo-dep_Hydrolases_sf"/>
</dbReference>
<feature type="domain" description="Amidohydrolase 3" evidence="1">
    <location>
        <begin position="42"/>
        <end position="178"/>
    </location>
</feature>
<dbReference type="InterPro" id="IPR013108">
    <property type="entry name" value="Amidohydro_3"/>
</dbReference>
<feature type="non-terminal residue" evidence="2">
    <location>
        <position position="178"/>
    </location>
</feature>
<dbReference type="Gene3D" id="2.30.40.10">
    <property type="entry name" value="Urease, subunit C, domain 1"/>
    <property type="match status" value="1"/>
</dbReference>
<dbReference type="EMBL" id="VCYI01000005">
    <property type="protein sequence ID" value="MDN7012513.1"/>
    <property type="molecule type" value="Genomic_DNA"/>
</dbReference>
<dbReference type="PANTHER" id="PTHR11647:SF1">
    <property type="entry name" value="COLLAPSIN RESPONSE MEDIATOR PROTEIN"/>
    <property type="match status" value="1"/>
</dbReference>
<organism evidence="2 3">
    <name type="scientific">Methanoculleus methanifontis</name>
    <dbReference type="NCBI Taxonomy" id="2584086"/>
    <lineage>
        <taxon>Archaea</taxon>
        <taxon>Methanobacteriati</taxon>
        <taxon>Methanobacteriota</taxon>
        <taxon>Stenosarchaea group</taxon>
        <taxon>Methanomicrobia</taxon>
        <taxon>Methanomicrobiales</taxon>
        <taxon>Methanomicrobiaceae</taxon>
        <taxon>Methanoculleus</taxon>
    </lineage>
</organism>
<reference evidence="2" key="1">
    <citation type="submission" date="2019-05" db="EMBL/GenBank/DDBJ databases">
        <title>Isolation and characterization of methanogens from the cold seep sediment at Four-Way Closure Ridge.</title>
        <authorList>
            <person name="You Y.-T."/>
            <person name="Chen S.-C."/>
            <person name="Zhang W.-L."/>
            <person name="Lai M.-C."/>
        </authorList>
    </citation>
    <scope>NUCLEOTIDE SEQUENCE</scope>
    <source>
        <strain evidence="2">FWC-SCC3</strain>
    </source>
</reference>